<dbReference type="SMART" id="SM00974">
    <property type="entry name" value="T5orf172"/>
    <property type="match status" value="1"/>
</dbReference>
<dbReference type="AlphaFoldDB" id="A0A381FNX5"/>
<dbReference type="EMBL" id="UFVR01000004">
    <property type="protein sequence ID" value="SUX48174.1"/>
    <property type="molecule type" value="Genomic_DNA"/>
</dbReference>
<name>A0A381FNX5_9FLAO</name>
<organism evidence="2 3">
    <name type="scientific">Chryseobacterium indoltheticum</name>
    <dbReference type="NCBI Taxonomy" id="254"/>
    <lineage>
        <taxon>Bacteria</taxon>
        <taxon>Pseudomonadati</taxon>
        <taxon>Bacteroidota</taxon>
        <taxon>Flavobacteriia</taxon>
        <taxon>Flavobacteriales</taxon>
        <taxon>Weeksellaceae</taxon>
        <taxon>Chryseobacterium group</taxon>
        <taxon>Chryseobacterium</taxon>
    </lineage>
</organism>
<sequence length="78" mass="9647">MVNKETSLIKIGFSKDSFYREKTLQSREPEIHRIAYWKAPRYIEAELHKKYKEKRIRGEYFRLNIKDLHEINRFMEKA</sequence>
<evidence type="ECO:0000259" key="1">
    <source>
        <dbReference type="SMART" id="SM00974"/>
    </source>
</evidence>
<accession>A0A381FNX5</accession>
<reference evidence="2 3" key="1">
    <citation type="submission" date="2018-06" db="EMBL/GenBank/DDBJ databases">
        <authorList>
            <consortium name="Pathogen Informatics"/>
            <person name="Doyle S."/>
        </authorList>
    </citation>
    <scope>NUCLEOTIDE SEQUENCE [LARGE SCALE GENOMIC DNA]</scope>
    <source>
        <strain evidence="2 3">NCTC13532</strain>
    </source>
</reference>
<gene>
    <name evidence="2" type="ORF">NCTC13532_03777</name>
</gene>
<dbReference type="Proteomes" id="UP000254282">
    <property type="component" value="Unassembled WGS sequence"/>
</dbReference>
<proteinExistence type="predicted"/>
<evidence type="ECO:0000313" key="2">
    <source>
        <dbReference type="EMBL" id="SUX48174.1"/>
    </source>
</evidence>
<evidence type="ECO:0000313" key="3">
    <source>
        <dbReference type="Proteomes" id="UP000254282"/>
    </source>
</evidence>
<dbReference type="InterPro" id="IPR018306">
    <property type="entry name" value="Phage_T5_Orf172_DNA-bd"/>
</dbReference>
<protein>
    <submittedName>
        <fullName evidence="2">T5orf172 domain</fullName>
    </submittedName>
</protein>
<feature type="domain" description="Bacteriophage T5 Orf172 DNA-binding" evidence="1">
    <location>
        <begin position="3"/>
        <end position="75"/>
    </location>
</feature>
<dbReference type="RefSeq" id="WP_115621367.1">
    <property type="nucleotide sequence ID" value="NZ_UFVR01000004.1"/>
</dbReference>
<dbReference type="Pfam" id="PF13455">
    <property type="entry name" value="MUG113"/>
    <property type="match status" value="1"/>
</dbReference>